<dbReference type="EMBL" id="LT629787">
    <property type="protein sequence ID" value="SDU16357.1"/>
    <property type="molecule type" value="Genomic_DNA"/>
</dbReference>
<accession>A0A1H2G9Q4</accession>
<sequence length="108" mass="12207">MLTTAIHLLLHALVPGLVAWFGYRSIWLKAWLIMLATMLVDLDHLLATPIFSPDRCSIGFHPLHTWPAIGIYLLMCTWRPTRLIGLGLVIHMALDLSGCWRMAGFPPF</sequence>
<organism evidence="2 3">
    <name type="scientific">Halopseudomonas salegens</name>
    <dbReference type="NCBI Taxonomy" id="1434072"/>
    <lineage>
        <taxon>Bacteria</taxon>
        <taxon>Pseudomonadati</taxon>
        <taxon>Pseudomonadota</taxon>
        <taxon>Gammaproteobacteria</taxon>
        <taxon>Pseudomonadales</taxon>
        <taxon>Pseudomonadaceae</taxon>
        <taxon>Halopseudomonas</taxon>
    </lineage>
</organism>
<protein>
    <recommendedName>
        <fullName evidence="4">LexA-binding, inner membrane-associated hydrolase</fullName>
    </recommendedName>
</protein>
<keyword evidence="1" id="KW-0812">Transmembrane</keyword>
<reference evidence="3" key="1">
    <citation type="submission" date="2016-10" db="EMBL/GenBank/DDBJ databases">
        <authorList>
            <person name="Varghese N."/>
            <person name="Submissions S."/>
        </authorList>
    </citation>
    <scope>NUCLEOTIDE SEQUENCE [LARGE SCALE GENOMIC DNA]</scope>
    <source>
        <strain evidence="3">CECT 8338</strain>
    </source>
</reference>
<keyword evidence="3" id="KW-1185">Reference proteome</keyword>
<evidence type="ECO:0008006" key="4">
    <source>
        <dbReference type="Google" id="ProtNLM"/>
    </source>
</evidence>
<feature type="transmembrane region" description="Helical" evidence="1">
    <location>
        <begin position="6"/>
        <end position="23"/>
    </location>
</feature>
<dbReference type="STRING" id="1434072.SAMN05216210_2147"/>
<dbReference type="RefSeq" id="WP_092386748.1">
    <property type="nucleotide sequence ID" value="NZ_LT629787.1"/>
</dbReference>
<evidence type="ECO:0000313" key="2">
    <source>
        <dbReference type="EMBL" id="SDU16357.1"/>
    </source>
</evidence>
<feature type="transmembrane region" description="Helical" evidence="1">
    <location>
        <begin position="83"/>
        <end position="103"/>
    </location>
</feature>
<keyword evidence="1" id="KW-1133">Transmembrane helix</keyword>
<keyword evidence="1" id="KW-0472">Membrane</keyword>
<proteinExistence type="predicted"/>
<dbReference type="AlphaFoldDB" id="A0A1H2G9Q4"/>
<evidence type="ECO:0000313" key="3">
    <source>
        <dbReference type="Proteomes" id="UP000243924"/>
    </source>
</evidence>
<dbReference type="Proteomes" id="UP000243924">
    <property type="component" value="Chromosome I"/>
</dbReference>
<gene>
    <name evidence="2" type="ORF">SAMN05216210_2147</name>
</gene>
<dbReference type="Pfam" id="PF19617">
    <property type="entry name" value="DUF6122"/>
    <property type="match status" value="1"/>
</dbReference>
<dbReference type="OrthoDB" id="289051at2"/>
<dbReference type="InterPro" id="IPR046125">
    <property type="entry name" value="DUF6122"/>
</dbReference>
<name>A0A1H2G9Q4_9GAMM</name>
<evidence type="ECO:0000256" key="1">
    <source>
        <dbReference type="SAM" id="Phobius"/>
    </source>
</evidence>